<dbReference type="AlphaFoldDB" id="A0A6A5KTE0"/>
<dbReference type="Proteomes" id="UP000800040">
    <property type="component" value="Unassembled WGS sequence"/>
</dbReference>
<protein>
    <submittedName>
        <fullName evidence="2">Uncharacterized protein</fullName>
    </submittedName>
</protein>
<keyword evidence="1" id="KW-0175">Coiled coil</keyword>
<keyword evidence="3" id="KW-1185">Reference proteome</keyword>
<sequence>MSFNLDALYCEPVEVGHEHVPYRVTREDAVKNMLSGELWMAEADSEEVIAKDREEAGLRGMIAALTRERDAWEAQAKAQAKVIADLDRHISKEVAHSGLPDDIIRHLNRLESEIARLRCENNQLKENLRATECENVSLGNQIEGKARKLKGATKKVKNAKEVADKEEEKAKDAMGDKQRHLASERKMKKERNDALAALQEQKKISADLRAELEVEQLGTSHMRDAVMDSNNTVAVLPIEFEIRREDFQPIMTILEVNRMKITENFTTWYDEWKKPVDEVRKVVGADYLNDEKKKKDKKEAKIYEDMIDMPDSCMETGAEHDGWRSKRALVGVCRQAEARYNGEG</sequence>
<evidence type="ECO:0000313" key="2">
    <source>
        <dbReference type="EMBL" id="KAF1837744.1"/>
    </source>
</evidence>
<dbReference type="EMBL" id="ML975258">
    <property type="protein sequence ID" value="KAF1837744.1"/>
    <property type="molecule type" value="Genomic_DNA"/>
</dbReference>
<name>A0A6A5KTE0_9PLEO</name>
<accession>A0A6A5KTE0</accession>
<dbReference type="OrthoDB" id="3796753at2759"/>
<evidence type="ECO:0000256" key="1">
    <source>
        <dbReference type="SAM" id="Coils"/>
    </source>
</evidence>
<evidence type="ECO:0000313" key="3">
    <source>
        <dbReference type="Proteomes" id="UP000800040"/>
    </source>
</evidence>
<organism evidence="2 3">
    <name type="scientific">Decorospora gaudefroyi</name>
    <dbReference type="NCBI Taxonomy" id="184978"/>
    <lineage>
        <taxon>Eukaryota</taxon>
        <taxon>Fungi</taxon>
        <taxon>Dikarya</taxon>
        <taxon>Ascomycota</taxon>
        <taxon>Pezizomycotina</taxon>
        <taxon>Dothideomycetes</taxon>
        <taxon>Pleosporomycetidae</taxon>
        <taxon>Pleosporales</taxon>
        <taxon>Pleosporineae</taxon>
        <taxon>Pleosporaceae</taxon>
        <taxon>Decorospora</taxon>
    </lineage>
</organism>
<feature type="coiled-coil region" evidence="1">
    <location>
        <begin position="107"/>
        <end position="215"/>
    </location>
</feature>
<reference evidence="2" key="1">
    <citation type="submission" date="2020-01" db="EMBL/GenBank/DDBJ databases">
        <authorList>
            <consortium name="DOE Joint Genome Institute"/>
            <person name="Haridas S."/>
            <person name="Albert R."/>
            <person name="Binder M."/>
            <person name="Bloem J."/>
            <person name="Labutti K."/>
            <person name="Salamov A."/>
            <person name="Andreopoulos B."/>
            <person name="Baker S.E."/>
            <person name="Barry K."/>
            <person name="Bills G."/>
            <person name="Bluhm B.H."/>
            <person name="Cannon C."/>
            <person name="Castanera R."/>
            <person name="Culley D.E."/>
            <person name="Daum C."/>
            <person name="Ezra D."/>
            <person name="Gonzalez J.B."/>
            <person name="Henrissat B."/>
            <person name="Kuo A."/>
            <person name="Liang C."/>
            <person name="Lipzen A."/>
            <person name="Lutzoni F."/>
            <person name="Magnuson J."/>
            <person name="Mondo S."/>
            <person name="Nolan M."/>
            <person name="Ohm R."/>
            <person name="Pangilinan J."/>
            <person name="Park H.-J."/>
            <person name="Ramirez L."/>
            <person name="Alfaro M."/>
            <person name="Sun H."/>
            <person name="Tritt A."/>
            <person name="Yoshinaga Y."/>
            <person name="Zwiers L.-H."/>
            <person name="Turgeon B.G."/>
            <person name="Goodwin S.B."/>
            <person name="Spatafora J.W."/>
            <person name="Crous P.W."/>
            <person name="Grigoriev I.V."/>
        </authorList>
    </citation>
    <scope>NUCLEOTIDE SEQUENCE</scope>
    <source>
        <strain evidence="2">P77</strain>
    </source>
</reference>
<gene>
    <name evidence="2" type="ORF">BDW02DRAFT_518218</name>
</gene>
<proteinExistence type="predicted"/>